<gene>
    <name evidence="12" type="ORF">Pflav_012960</name>
</gene>
<keyword evidence="8" id="KW-0511">Multifunctional enzyme</keyword>
<comment type="subcellular location">
    <subcellularLocation>
        <location evidence="1">Cytoplasm</location>
    </subcellularLocation>
</comment>
<keyword evidence="13" id="KW-1185">Reference proteome</keyword>
<dbReference type="PANTHER" id="PTHR43775:SF37">
    <property type="entry name" value="SI:DKEY-61P9.11"/>
    <property type="match status" value="1"/>
</dbReference>
<evidence type="ECO:0000259" key="10">
    <source>
        <dbReference type="PROSITE" id="PS50075"/>
    </source>
</evidence>
<dbReference type="SUPFAM" id="SSF47336">
    <property type="entry name" value="ACP-like"/>
    <property type="match status" value="2"/>
</dbReference>
<evidence type="ECO:0000256" key="7">
    <source>
        <dbReference type="ARBA" id="ARBA00022737"/>
    </source>
</evidence>
<dbReference type="Gene3D" id="1.10.1200.10">
    <property type="entry name" value="ACP-like"/>
    <property type="match status" value="2"/>
</dbReference>
<feature type="compositionally biased region" description="Basic residues" evidence="9">
    <location>
        <begin position="1325"/>
        <end position="1335"/>
    </location>
</feature>
<dbReference type="GO" id="GO:0005737">
    <property type="term" value="C:cytoplasm"/>
    <property type="evidence" value="ECO:0007669"/>
    <property type="project" value="UniProtKB-SubCell"/>
</dbReference>
<dbReference type="GO" id="GO:0006633">
    <property type="term" value="P:fatty acid biosynthetic process"/>
    <property type="evidence" value="ECO:0007669"/>
    <property type="project" value="InterPro"/>
</dbReference>
<evidence type="ECO:0000256" key="9">
    <source>
        <dbReference type="SAM" id="MobiDB-lite"/>
    </source>
</evidence>
<evidence type="ECO:0000259" key="11">
    <source>
        <dbReference type="PROSITE" id="PS52004"/>
    </source>
</evidence>
<reference evidence="12 13" key="2">
    <citation type="submission" date="2020-03" db="EMBL/GenBank/DDBJ databases">
        <authorList>
            <person name="Ichikawa N."/>
            <person name="Kimura A."/>
            <person name="Kitahashi Y."/>
            <person name="Uohara A."/>
        </authorList>
    </citation>
    <scope>NUCLEOTIDE SEQUENCE [LARGE SCALE GENOMIC DNA]</scope>
    <source>
        <strain evidence="12 13">NBRC 107702</strain>
    </source>
</reference>
<dbReference type="GO" id="GO:0071770">
    <property type="term" value="P:DIM/DIP cell wall layer assembly"/>
    <property type="evidence" value="ECO:0007669"/>
    <property type="project" value="TreeGrafter"/>
</dbReference>
<keyword evidence="3" id="KW-0596">Phosphopantetheine</keyword>
<dbReference type="GO" id="GO:0004315">
    <property type="term" value="F:3-oxoacyl-[acyl-carrier-protein] synthase activity"/>
    <property type="evidence" value="ECO:0007669"/>
    <property type="project" value="InterPro"/>
</dbReference>
<evidence type="ECO:0008006" key="14">
    <source>
        <dbReference type="Google" id="ProtNLM"/>
    </source>
</evidence>
<keyword evidence="4" id="KW-0963">Cytoplasm</keyword>
<dbReference type="InterPro" id="IPR050091">
    <property type="entry name" value="PKS_NRPS_Biosynth_Enz"/>
</dbReference>
<keyword evidence="6" id="KW-0808">Transferase</keyword>
<feature type="compositionally biased region" description="Basic and acidic residues" evidence="9">
    <location>
        <begin position="456"/>
        <end position="465"/>
    </location>
</feature>
<dbReference type="InterPro" id="IPR013217">
    <property type="entry name" value="Methyltransf_12"/>
</dbReference>
<name>A0A6F8XM45_9ACTN</name>
<evidence type="ECO:0000256" key="4">
    <source>
        <dbReference type="ARBA" id="ARBA00022490"/>
    </source>
</evidence>
<comment type="pathway">
    <text evidence="2">Antibiotic biosynthesis.</text>
</comment>
<feature type="region of interest" description="Disordered" evidence="9">
    <location>
        <begin position="1299"/>
        <end position="1335"/>
    </location>
</feature>
<dbReference type="InterPro" id="IPR016039">
    <property type="entry name" value="Thiolase-like"/>
</dbReference>
<dbReference type="Gene3D" id="3.40.50.150">
    <property type="entry name" value="Vaccinia Virus protein VP39"/>
    <property type="match status" value="1"/>
</dbReference>
<evidence type="ECO:0000313" key="13">
    <source>
        <dbReference type="Proteomes" id="UP000502508"/>
    </source>
</evidence>
<feature type="domain" description="Ketosynthase family 3 (KS3)" evidence="11">
    <location>
        <begin position="573"/>
        <end position="988"/>
    </location>
</feature>
<dbReference type="InterPro" id="IPR014031">
    <property type="entry name" value="Ketoacyl_synth_C"/>
</dbReference>
<keyword evidence="7" id="KW-0677">Repeat</keyword>
<protein>
    <recommendedName>
        <fullName evidence="14">Carrier domain-containing protein</fullName>
    </recommendedName>
</protein>
<dbReference type="InterPro" id="IPR020806">
    <property type="entry name" value="PKS_PP-bd"/>
</dbReference>
<dbReference type="InterPro" id="IPR006162">
    <property type="entry name" value="Ppantetheine_attach_site"/>
</dbReference>
<evidence type="ECO:0000313" key="12">
    <source>
        <dbReference type="EMBL" id="BCB74886.1"/>
    </source>
</evidence>
<evidence type="ECO:0000256" key="6">
    <source>
        <dbReference type="ARBA" id="ARBA00022679"/>
    </source>
</evidence>
<accession>A0A6F8XM45</accession>
<evidence type="ECO:0000256" key="5">
    <source>
        <dbReference type="ARBA" id="ARBA00022553"/>
    </source>
</evidence>
<dbReference type="SUPFAM" id="SSF53901">
    <property type="entry name" value="Thiolase-like"/>
    <property type="match status" value="2"/>
</dbReference>
<sequence length="1335" mass="139467">MAGAEYQERMASLGVRAISTLDGLRAFEEVASAPVTQVAPIALTDEAAAALGVTAVSHRLERAGGRTDPDVVVAALQIAADGDATDAAVLDQIDDLAARMLLAAWQERGLAREPGEPVDPRALLPDRSAPVSAASSRLLAASVAALAEAGYLVERDGRVYATAAVRGVTSADIGERLAALLDAPDSRAVATLMRACAAGYLDVLSGRRPGTAVLLPDGSDALVADVYRHNRRADHLNGLVAEAVSALARALPADQEPLSVLEIGAGTGATTEAVLAALRQSGLVGSVRYEFTDISPALAHRGGDRFAGQGVPLSTRILDIEGDLAAQGFDGRRYDVVVASNVLHATGDLRHTLAQVARLLRPGGLLLLNEVTRAHPFLTLTFGLAEGWWKHKDGLRLPHAPLLDEPGWRAVLTDAGLRGGWAFGPADGGQHVIVAEQDGWRPEIAGVTSETASQHRTAEERHTDRAVSGPDDTDVDYLRGVYAGVLRLDPAEIDPRAPMSTYGADSLVAMEVAAVIEERYGPVPKESLLAGGSLLSIAETLGEARTGRVPAPPTGLHNGGQDRVDAQPEARPAEPIAVVGLAGRYPGAATVDDFWRLLRDGRRAVTEIPAQRWPVDPDDGTHRWGGFLEDIDQFDPLLFGISPREAELMDPQERLFLQVAWSTFEDAGYPPRRADDPRTGVGVFVGVMSGHYELLAAQSWGSGDRREGHSASWSIANRVSFCLGLGGPSMAVDTACSSSLTAVHLAAESLRRGDCDLALAGGVNLILHPGHHLGLARRKMLSSDGHARAFDRAADGMVTGEGVGAVLLKPLSAALRDGDRVYGCLLASGVNASGRTEGYTAPSAEAQTVLLSTVLARAGISPENVAYVEAQAVGAPVGDATEVESLITVHGGRGRDRCVVGSLKPNVGHLESASGIAQLTKVLLQMRAGQIAPTIDCANPVEGLTGPDAPLELADRLRPWPAVDGVPRCAAISSFGAGGANCHVVVQEPAASPRPPATETPRAVPLSARTPAQLRAVAERLAERLRSADPPDLADLAYTLQRGRTELAARLVVVAGDRDRLAEALTRFLAGQADPDLYAGGTPPPAEPPDGAIRVAAVTWAGGGTVDWSEVPGQTRATIVSLPAYPFDTGRYWLSMPTSPNGSTPGAAPVDRLEDGLDVVLTAMSDVLGVRPGDLTADDNVSDLGFDSVTLVELAQRLAELTGAAMNPAELYAYGSVGALARRVGTRADRTPAPVAERPPVAVASAADAVAWSQPDPAAADGTAIAIVGLAGTFPGGTDPDGLWESVVVGRDLIGEYPAERPPWSDPPADTRGGYIGMSTGSMRRSSRSRRVRRA</sequence>
<dbReference type="SMART" id="SM00823">
    <property type="entry name" value="PKS_PP"/>
    <property type="match status" value="2"/>
</dbReference>
<dbReference type="InterPro" id="IPR054514">
    <property type="entry name" value="RhiE-like_linker"/>
</dbReference>
<dbReference type="InterPro" id="IPR009081">
    <property type="entry name" value="PP-bd_ACP"/>
</dbReference>
<dbReference type="SMART" id="SM01294">
    <property type="entry name" value="PKS_PP_betabranch"/>
    <property type="match status" value="1"/>
</dbReference>
<dbReference type="PROSITE" id="PS50075">
    <property type="entry name" value="CARRIER"/>
    <property type="match status" value="2"/>
</dbReference>
<evidence type="ECO:0000256" key="2">
    <source>
        <dbReference type="ARBA" id="ARBA00004792"/>
    </source>
</evidence>
<dbReference type="InterPro" id="IPR018201">
    <property type="entry name" value="Ketoacyl_synth_AS"/>
</dbReference>
<dbReference type="Gene3D" id="3.40.47.10">
    <property type="match status" value="2"/>
</dbReference>
<dbReference type="InterPro" id="IPR020841">
    <property type="entry name" value="PKS_Beta-ketoAc_synthase_dom"/>
</dbReference>
<dbReference type="Pfam" id="PF02801">
    <property type="entry name" value="Ketoacyl-synt_C"/>
    <property type="match status" value="1"/>
</dbReference>
<dbReference type="PROSITE" id="PS00606">
    <property type="entry name" value="KS3_1"/>
    <property type="match status" value="1"/>
</dbReference>
<dbReference type="PROSITE" id="PS52004">
    <property type="entry name" value="KS3_2"/>
    <property type="match status" value="1"/>
</dbReference>
<dbReference type="Pfam" id="PF00109">
    <property type="entry name" value="ketoacyl-synt"/>
    <property type="match status" value="2"/>
</dbReference>
<dbReference type="CDD" id="cd00833">
    <property type="entry name" value="PKS"/>
    <property type="match status" value="1"/>
</dbReference>
<dbReference type="GO" id="GO:0031177">
    <property type="term" value="F:phosphopantetheine binding"/>
    <property type="evidence" value="ECO:0007669"/>
    <property type="project" value="InterPro"/>
</dbReference>
<dbReference type="EMBL" id="AP022870">
    <property type="protein sequence ID" value="BCB74886.1"/>
    <property type="molecule type" value="Genomic_DNA"/>
</dbReference>
<dbReference type="InterPro" id="IPR029063">
    <property type="entry name" value="SAM-dependent_MTases_sf"/>
</dbReference>
<organism evidence="12 13">
    <name type="scientific">Phytohabitans flavus</name>
    <dbReference type="NCBI Taxonomy" id="1076124"/>
    <lineage>
        <taxon>Bacteria</taxon>
        <taxon>Bacillati</taxon>
        <taxon>Actinomycetota</taxon>
        <taxon>Actinomycetes</taxon>
        <taxon>Micromonosporales</taxon>
        <taxon>Micromonosporaceae</taxon>
    </lineage>
</organism>
<feature type="region of interest" description="Disordered" evidence="9">
    <location>
        <begin position="547"/>
        <end position="566"/>
    </location>
</feature>
<dbReference type="Pfam" id="PF22336">
    <property type="entry name" value="RhiE-like_linker"/>
    <property type="match status" value="1"/>
</dbReference>
<keyword evidence="5" id="KW-0597">Phosphoprotein</keyword>
<dbReference type="InterPro" id="IPR014030">
    <property type="entry name" value="Ketoacyl_synth_N"/>
</dbReference>
<dbReference type="KEGG" id="pfla:Pflav_012960"/>
<dbReference type="SUPFAM" id="SSF53335">
    <property type="entry name" value="S-adenosyl-L-methionine-dependent methyltransferases"/>
    <property type="match status" value="1"/>
</dbReference>
<feature type="region of interest" description="Disordered" evidence="9">
    <location>
        <begin position="448"/>
        <end position="470"/>
    </location>
</feature>
<feature type="domain" description="Carrier" evidence="10">
    <location>
        <begin position="1154"/>
        <end position="1228"/>
    </location>
</feature>
<feature type="domain" description="Carrier" evidence="10">
    <location>
        <begin position="469"/>
        <end position="548"/>
    </location>
</feature>
<evidence type="ECO:0000256" key="1">
    <source>
        <dbReference type="ARBA" id="ARBA00004496"/>
    </source>
</evidence>
<dbReference type="PANTHER" id="PTHR43775">
    <property type="entry name" value="FATTY ACID SYNTHASE"/>
    <property type="match status" value="1"/>
</dbReference>
<dbReference type="SMART" id="SM00825">
    <property type="entry name" value="PKS_KS"/>
    <property type="match status" value="1"/>
</dbReference>
<evidence type="ECO:0000256" key="3">
    <source>
        <dbReference type="ARBA" id="ARBA00022450"/>
    </source>
</evidence>
<dbReference type="Gene3D" id="1.10.1240.100">
    <property type="match status" value="1"/>
</dbReference>
<dbReference type="InterPro" id="IPR036736">
    <property type="entry name" value="ACP-like_sf"/>
</dbReference>
<dbReference type="GO" id="GO:0005886">
    <property type="term" value="C:plasma membrane"/>
    <property type="evidence" value="ECO:0007669"/>
    <property type="project" value="TreeGrafter"/>
</dbReference>
<dbReference type="Pfam" id="PF00550">
    <property type="entry name" value="PP-binding"/>
    <property type="match status" value="2"/>
</dbReference>
<proteinExistence type="predicted"/>
<reference evidence="12 13" key="1">
    <citation type="submission" date="2020-03" db="EMBL/GenBank/DDBJ databases">
        <title>Whole genome shotgun sequence of Phytohabitans flavus NBRC 107702.</title>
        <authorList>
            <person name="Komaki H."/>
            <person name="Tamura T."/>
        </authorList>
    </citation>
    <scope>NUCLEOTIDE SEQUENCE [LARGE SCALE GENOMIC DNA]</scope>
    <source>
        <strain evidence="12 13">NBRC 107702</strain>
    </source>
</reference>
<evidence type="ECO:0000256" key="8">
    <source>
        <dbReference type="ARBA" id="ARBA00023268"/>
    </source>
</evidence>
<dbReference type="GO" id="GO:0004312">
    <property type="term" value="F:fatty acid synthase activity"/>
    <property type="evidence" value="ECO:0007669"/>
    <property type="project" value="TreeGrafter"/>
</dbReference>
<dbReference type="Pfam" id="PF08242">
    <property type="entry name" value="Methyltransf_12"/>
    <property type="match status" value="1"/>
</dbReference>
<dbReference type="Proteomes" id="UP000502508">
    <property type="component" value="Chromosome"/>
</dbReference>
<dbReference type="PROSITE" id="PS00012">
    <property type="entry name" value="PHOSPHOPANTETHEINE"/>
    <property type="match status" value="1"/>
</dbReference>